<keyword evidence="2" id="KW-1185">Reference proteome</keyword>
<dbReference type="Proteomes" id="UP001499863">
    <property type="component" value="Unassembled WGS sequence"/>
</dbReference>
<dbReference type="Pfam" id="PF13563">
    <property type="entry name" value="2_5_RNA_ligase2"/>
    <property type="match status" value="1"/>
</dbReference>
<organism evidence="1 2">
    <name type="scientific">Kitasatospora putterlickiae</name>
    <dbReference type="NCBI Taxonomy" id="221725"/>
    <lineage>
        <taxon>Bacteria</taxon>
        <taxon>Bacillati</taxon>
        <taxon>Actinomycetota</taxon>
        <taxon>Actinomycetes</taxon>
        <taxon>Kitasatosporales</taxon>
        <taxon>Streptomycetaceae</taxon>
        <taxon>Kitasatospora</taxon>
    </lineage>
</organism>
<dbReference type="Gene3D" id="3.90.1140.10">
    <property type="entry name" value="Cyclic phosphodiesterase"/>
    <property type="match status" value="1"/>
</dbReference>
<protein>
    <submittedName>
        <fullName evidence="1">2'-5' RNA ligase family protein</fullName>
    </submittedName>
</protein>
<dbReference type="GO" id="GO:0016874">
    <property type="term" value="F:ligase activity"/>
    <property type="evidence" value="ECO:0007669"/>
    <property type="project" value="UniProtKB-KW"/>
</dbReference>
<reference evidence="2" key="1">
    <citation type="journal article" date="2019" name="Int. J. Syst. Evol. Microbiol.">
        <title>The Global Catalogue of Microorganisms (GCM) 10K type strain sequencing project: providing services to taxonomists for standard genome sequencing and annotation.</title>
        <authorList>
            <consortium name="The Broad Institute Genomics Platform"/>
            <consortium name="The Broad Institute Genome Sequencing Center for Infectious Disease"/>
            <person name="Wu L."/>
            <person name="Ma J."/>
        </authorList>
    </citation>
    <scope>NUCLEOTIDE SEQUENCE [LARGE SCALE GENOMIC DNA]</scope>
    <source>
        <strain evidence="2">JCM 12393</strain>
    </source>
</reference>
<dbReference type="RefSeq" id="WP_344338258.1">
    <property type="nucleotide sequence ID" value="NZ_BAAAKJ010000235.1"/>
</dbReference>
<evidence type="ECO:0000313" key="1">
    <source>
        <dbReference type="EMBL" id="GAA1401070.1"/>
    </source>
</evidence>
<keyword evidence="1" id="KW-0436">Ligase</keyword>
<dbReference type="InterPro" id="IPR009097">
    <property type="entry name" value="Cyclic_Pdiesterase"/>
</dbReference>
<dbReference type="EMBL" id="BAAAKJ010000235">
    <property type="protein sequence ID" value="GAA1401070.1"/>
    <property type="molecule type" value="Genomic_DNA"/>
</dbReference>
<gene>
    <name evidence="1" type="ORF">GCM10009639_42850</name>
</gene>
<dbReference type="SUPFAM" id="SSF55144">
    <property type="entry name" value="LigT-like"/>
    <property type="match status" value="1"/>
</dbReference>
<accession>A0ABP4IWQ6</accession>
<evidence type="ECO:0000313" key="2">
    <source>
        <dbReference type="Proteomes" id="UP001499863"/>
    </source>
</evidence>
<sequence>MTQTGESALVLPVPEAEAVVGPWRERYDPSARLGVPAHVTVLYPFLPAHRLDAGVLGDLGELLAAQGAFDLAFTHCGDFPGVHYLAPSAGAAARLNALTAAVAARWPEHPPYGGRFAEVVPHLTVAYHDDPGPVAAGLAPHLPLTARAEAVRLLVFDGARWVRRADFPLSPKEPR</sequence>
<comment type="caution">
    <text evidence="1">The sequence shown here is derived from an EMBL/GenBank/DDBJ whole genome shotgun (WGS) entry which is preliminary data.</text>
</comment>
<name>A0ABP4IWQ6_9ACTN</name>
<proteinExistence type="predicted"/>